<keyword evidence="5" id="KW-0812">Transmembrane</keyword>
<dbReference type="SMART" id="SM00283">
    <property type="entry name" value="MA"/>
    <property type="match status" value="1"/>
</dbReference>
<dbReference type="CDD" id="cd06225">
    <property type="entry name" value="HAMP"/>
    <property type="match status" value="1"/>
</dbReference>
<keyword evidence="1 3" id="KW-0807">Transducer</keyword>
<dbReference type="RefSeq" id="WP_184619889.1">
    <property type="nucleotide sequence ID" value="NZ_JACHEX010000005.1"/>
</dbReference>
<evidence type="ECO:0000256" key="3">
    <source>
        <dbReference type="PROSITE-ProRule" id="PRU00284"/>
    </source>
</evidence>
<dbReference type="InterPro" id="IPR004089">
    <property type="entry name" value="MCPsignal_dom"/>
</dbReference>
<feature type="coiled-coil region" evidence="4">
    <location>
        <begin position="448"/>
        <end position="482"/>
    </location>
</feature>
<gene>
    <name evidence="8" type="ORF">HNP65_001772</name>
</gene>
<proteinExistence type="inferred from homology"/>
<reference evidence="8 9" key="1">
    <citation type="submission" date="2020-08" db="EMBL/GenBank/DDBJ databases">
        <title>Genomic Encyclopedia of Type Strains, Phase IV (KMG-IV): sequencing the most valuable type-strain genomes for metagenomic binning, comparative biology and taxonomic classification.</title>
        <authorList>
            <person name="Goeker M."/>
        </authorList>
    </citation>
    <scope>NUCLEOTIDE SEQUENCE [LARGE SCALE GENOMIC DNA]</scope>
    <source>
        <strain evidence="8 9">DSM 13481</strain>
    </source>
</reference>
<feature type="transmembrane region" description="Helical" evidence="5">
    <location>
        <begin position="42"/>
        <end position="61"/>
    </location>
</feature>
<evidence type="ECO:0000313" key="8">
    <source>
        <dbReference type="EMBL" id="MBB6063308.1"/>
    </source>
</evidence>
<dbReference type="PROSITE" id="PS50885">
    <property type="entry name" value="HAMP"/>
    <property type="match status" value="1"/>
</dbReference>
<dbReference type="Gene3D" id="6.10.340.10">
    <property type="match status" value="1"/>
</dbReference>
<feature type="transmembrane region" description="Helical" evidence="5">
    <location>
        <begin position="151"/>
        <end position="171"/>
    </location>
</feature>
<evidence type="ECO:0000256" key="1">
    <source>
        <dbReference type="ARBA" id="ARBA00023224"/>
    </source>
</evidence>
<name>A0A841GTS5_9BACT</name>
<feature type="coiled-coil region" evidence="4">
    <location>
        <begin position="301"/>
        <end position="328"/>
    </location>
</feature>
<dbReference type="AlphaFoldDB" id="A0A841GTS5"/>
<keyword evidence="4" id="KW-0175">Coiled coil</keyword>
<organism evidence="8 9">
    <name type="scientific">Thermosipho japonicus</name>
    <dbReference type="NCBI Taxonomy" id="90323"/>
    <lineage>
        <taxon>Bacteria</taxon>
        <taxon>Thermotogati</taxon>
        <taxon>Thermotogota</taxon>
        <taxon>Thermotogae</taxon>
        <taxon>Thermotogales</taxon>
        <taxon>Fervidobacteriaceae</taxon>
        <taxon>Thermosipho</taxon>
    </lineage>
</organism>
<feature type="transmembrane region" description="Helical" evidence="5">
    <location>
        <begin position="191"/>
        <end position="211"/>
    </location>
</feature>
<evidence type="ECO:0000259" key="6">
    <source>
        <dbReference type="PROSITE" id="PS50111"/>
    </source>
</evidence>
<dbReference type="Gene3D" id="1.10.287.950">
    <property type="entry name" value="Methyl-accepting chemotaxis protein"/>
    <property type="match status" value="1"/>
</dbReference>
<dbReference type="CDD" id="cd11386">
    <property type="entry name" value="MCP_signal"/>
    <property type="match status" value="1"/>
</dbReference>
<keyword evidence="5" id="KW-0472">Membrane</keyword>
<evidence type="ECO:0000313" key="9">
    <source>
        <dbReference type="Proteomes" id="UP000555828"/>
    </source>
</evidence>
<accession>A0A841GTS5</accession>
<evidence type="ECO:0000259" key="7">
    <source>
        <dbReference type="PROSITE" id="PS50885"/>
    </source>
</evidence>
<dbReference type="Pfam" id="PF00672">
    <property type="entry name" value="HAMP"/>
    <property type="match status" value="1"/>
</dbReference>
<evidence type="ECO:0000256" key="2">
    <source>
        <dbReference type="ARBA" id="ARBA00029447"/>
    </source>
</evidence>
<feature type="transmembrane region" description="Helical" evidence="5">
    <location>
        <begin position="7"/>
        <end position="30"/>
    </location>
</feature>
<feature type="transmembrane region" description="Helical" evidence="5">
    <location>
        <begin position="109"/>
        <end position="131"/>
    </location>
</feature>
<dbReference type="PANTHER" id="PTHR32089:SF112">
    <property type="entry name" value="LYSOZYME-LIKE PROTEIN-RELATED"/>
    <property type="match status" value="1"/>
</dbReference>
<evidence type="ECO:0000256" key="4">
    <source>
        <dbReference type="SAM" id="Coils"/>
    </source>
</evidence>
<dbReference type="InterPro" id="IPR003660">
    <property type="entry name" value="HAMP_dom"/>
</dbReference>
<dbReference type="PROSITE" id="PS50111">
    <property type="entry name" value="CHEMOTAXIS_TRANSDUC_2"/>
    <property type="match status" value="1"/>
</dbReference>
<dbReference type="Proteomes" id="UP000555828">
    <property type="component" value="Unassembled WGS sequence"/>
</dbReference>
<feature type="domain" description="HAMP" evidence="7">
    <location>
        <begin position="208"/>
        <end position="260"/>
    </location>
</feature>
<comment type="similarity">
    <text evidence="2">Belongs to the methyl-accepting chemotaxis (MCP) protein family.</text>
</comment>
<dbReference type="EMBL" id="JACHEX010000005">
    <property type="protein sequence ID" value="MBB6063308.1"/>
    <property type="molecule type" value="Genomic_DNA"/>
</dbReference>
<sequence length="566" mass="63386">MSIEKKLLNLVLFFLLVLDFPALLFSYYVFSGLKNYPVINLLLGYILAVATFGALVVVLIYKNVKNAKQRKGFNVPYYSAIVLFFGNFIAATIVGLIASKMTELPSETLALRLNGAFAINMNIIALFIFTYSKIVNFNEVKHLFNKFKISANLKIIISVLSITLWIGPIIIKYLYTKGILDKQSSWNATYISLSLNVILAFTVYFVIRFILKPVEELNNSMQSYGKGDFTRKINISSFDEFREISLNLENMVNEISKVIRGFEGTIYKSKDVTEITNKNFEKLLSSIEETRNSTIEQTKSVEKISAAVEEITASLEELSSQAATLNNTASDTLEINEKLLNTTNLGKENLEKVKTANSRVVSKYLGLDEKISKLLNFTQNIGEIVNTIRNIAEQTNLLALNAAIEAARAGEAGKGFAVVADEIRKLAEETKGATDIITNTIQEITKSSDVIKNETSQVKEEIENSQEEIESLTSVLDEILESFKKLSSIVDVLAAHSQEQNASVEEMSSAANEVLNQVNNVYKLSEGVQKFSEEDKEVANMLYNNISNLTEMIFNLNQEIKKFKFE</sequence>
<protein>
    <submittedName>
        <fullName evidence="8">Methyl-accepting chemotaxis protein</fullName>
    </submittedName>
</protein>
<keyword evidence="5" id="KW-1133">Transmembrane helix</keyword>
<evidence type="ECO:0000256" key="5">
    <source>
        <dbReference type="SAM" id="Phobius"/>
    </source>
</evidence>
<keyword evidence="9" id="KW-1185">Reference proteome</keyword>
<dbReference type="PANTHER" id="PTHR32089">
    <property type="entry name" value="METHYL-ACCEPTING CHEMOTAXIS PROTEIN MCPB"/>
    <property type="match status" value="1"/>
</dbReference>
<dbReference type="GO" id="GO:0007165">
    <property type="term" value="P:signal transduction"/>
    <property type="evidence" value="ECO:0007669"/>
    <property type="project" value="UniProtKB-KW"/>
</dbReference>
<feature type="domain" description="Methyl-accepting transducer" evidence="6">
    <location>
        <begin position="272"/>
        <end position="515"/>
    </location>
</feature>
<feature type="transmembrane region" description="Helical" evidence="5">
    <location>
        <begin position="73"/>
        <end position="97"/>
    </location>
</feature>
<dbReference type="Pfam" id="PF00015">
    <property type="entry name" value="MCPsignal"/>
    <property type="match status" value="1"/>
</dbReference>
<dbReference type="SMART" id="SM00304">
    <property type="entry name" value="HAMP"/>
    <property type="match status" value="1"/>
</dbReference>
<dbReference type="SUPFAM" id="SSF58104">
    <property type="entry name" value="Methyl-accepting chemotaxis protein (MCP) signaling domain"/>
    <property type="match status" value="1"/>
</dbReference>
<comment type="caution">
    <text evidence="8">The sequence shown here is derived from an EMBL/GenBank/DDBJ whole genome shotgun (WGS) entry which is preliminary data.</text>
</comment>
<dbReference type="GO" id="GO:0016020">
    <property type="term" value="C:membrane"/>
    <property type="evidence" value="ECO:0007669"/>
    <property type="project" value="InterPro"/>
</dbReference>